<feature type="chain" id="PRO_5046768318" description="CUB domain-containing protein" evidence="1">
    <location>
        <begin position="23"/>
        <end position="435"/>
    </location>
</feature>
<dbReference type="InterPro" id="IPR035914">
    <property type="entry name" value="Sperma_CUB_dom_sf"/>
</dbReference>
<dbReference type="Proteomes" id="UP001642540">
    <property type="component" value="Unassembled WGS sequence"/>
</dbReference>
<gene>
    <name evidence="3" type="ORF">ODALV1_LOCUS21059</name>
</gene>
<dbReference type="Gene3D" id="2.60.120.290">
    <property type="entry name" value="Spermadhesin, CUB domain"/>
    <property type="match status" value="1"/>
</dbReference>
<dbReference type="Pfam" id="PF26080">
    <property type="entry name" value="CUB_animal"/>
    <property type="match status" value="1"/>
</dbReference>
<evidence type="ECO:0000259" key="2">
    <source>
        <dbReference type="Pfam" id="PF26080"/>
    </source>
</evidence>
<dbReference type="PANTHER" id="PTHR33236:SF4">
    <property type="entry name" value="CUB DOMAIN-CONTAINING PROTEIN"/>
    <property type="match status" value="1"/>
</dbReference>
<dbReference type="PANTHER" id="PTHR33236">
    <property type="entry name" value="INTRAFLAGELLAR TRANSPORT PROTEIN 122 FAMILY PROTEIN-RELATED"/>
    <property type="match status" value="1"/>
</dbReference>
<comment type="caution">
    <text evidence="3">The sequence shown here is derived from an EMBL/GenBank/DDBJ whole genome shotgun (WGS) entry which is preliminary data.</text>
</comment>
<evidence type="ECO:0000313" key="3">
    <source>
        <dbReference type="EMBL" id="CAL8125645.1"/>
    </source>
</evidence>
<proteinExistence type="predicted"/>
<evidence type="ECO:0000256" key="1">
    <source>
        <dbReference type="SAM" id="SignalP"/>
    </source>
</evidence>
<feature type="signal peptide" evidence="1">
    <location>
        <begin position="1"/>
        <end position="22"/>
    </location>
</feature>
<dbReference type="InterPro" id="IPR058698">
    <property type="entry name" value="CUB_metazoa"/>
</dbReference>
<name>A0ABP1RBT0_9HEXA</name>
<dbReference type="EMBL" id="CAXLJM020000069">
    <property type="protein sequence ID" value="CAL8125645.1"/>
    <property type="molecule type" value="Genomic_DNA"/>
</dbReference>
<reference evidence="3 4" key="1">
    <citation type="submission" date="2024-08" db="EMBL/GenBank/DDBJ databases">
        <authorList>
            <person name="Cucini C."/>
            <person name="Frati F."/>
        </authorList>
    </citation>
    <scope>NUCLEOTIDE SEQUENCE [LARGE SCALE GENOMIC DNA]</scope>
</reference>
<organism evidence="3 4">
    <name type="scientific">Orchesella dallaii</name>
    <dbReference type="NCBI Taxonomy" id="48710"/>
    <lineage>
        <taxon>Eukaryota</taxon>
        <taxon>Metazoa</taxon>
        <taxon>Ecdysozoa</taxon>
        <taxon>Arthropoda</taxon>
        <taxon>Hexapoda</taxon>
        <taxon>Collembola</taxon>
        <taxon>Entomobryomorpha</taxon>
        <taxon>Entomobryoidea</taxon>
        <taxon>Orchesellidae</taxon>
        <taxon>Orchesellinae</taxon>
        <taxon>Orchesella</taxon>
    </lineage>
</organism>
<keyword evidence="4" id="KW-1185">Reference proteome</keyword>
<sequence>MGKLLPLQCVAFLLLLTQMVSSMSRFMEPEDLALQQPILFPEGSSYEVRSQSELEEQSIEENNIKTPRKSKFFPYFLIQFPNEPCTTSSGSGVCVSAKDCRASGGTSQGVCAQGFGSCCRFSRSCGSDQSGDVIVRENSTELKSSAGGSCRYVLAKARGICQVRLDFTEFEFGSGLPTGDCSTTKISISGGINLPQGSLDLCGNFKGQHLYLNYGAADKIYISSSSPAVDTDNYNIRVSYIRCESRQIVPSHCTQYYTGAEGEIRSINFPHQQLNNQDYTVCIADPRAAGARNGRQISNPARIQWETCGTDPENFRISGKEGDAPVTNPSECVTDYIQIFGGNRQCGNTFSPEEVTTTPYLLQVKFDDAESKTPEAVIIVKKPAGLVDCSELNEADTTCSEETPGGTTCVCIRVSGTPDLDENNTGFCLKYKIIQ</sequence>
<feature type="domain" description="CUB" evidence="2">
    <location>
        <begin position="250"/>
        <end position="433"/>
    </location>
</feature>
<keyword evidence="1" id="KW-0732">Signal</keyword>
<accession>A0ABP1RBT0</accession>
<evidence type="ECO:0000313" key="4">
    <source>
        <dbReference type="Proteomes" id="UP001642540"/>
    </source>
</evidence>
<protein>
    <recommendedName>
        <fullName evidence="2">CUB domain-containing protein</fullName>
    </recommendedName>
</protein>